<dbReference type="Proteomes" id="UP000030518">
    <property type="component" value="Unassembled WGS sequence"/>
</dbReference>
<dbReference type="STRING" id="1300345.LF41_1046"/>
<feature type="transmembrane region" description="Helical" evidence="1">
    <location>
        <begin position="50"/>
        <end position="68"/>
    </location>
</feature>
<organism evidence="2 3">
    <name type="scientific">Lysobacter dokdonensis DS-58</name>
    <dbReference type="NCBI Taxonomy" id="1300345"/>
    <lineage>
        <taxon>Bacteria</taxon>
        <taxon>Pseudomonadati</taxon>
        <taxon>Pseudomonadota</taxon>
        <taxon>Gammaproteobacteria</taxon>
        <taxon>Lysobacterales</taxon>
        <taxon>Lysobacteraceae</taxon>
        <taxon>Noviluteimonas</taxon>
    </lineage>
</organism>
<dbReference type="AlphaFoldDB" id="A0A0A2X5I1"/>
<dbReference type="RefSeq" id="WP_152599831.1">
    <property type="nucleotide sequence ID" value="NZ_JRKJ01000002.1"/>
</dbReference>
<dbReference type="OrthoDB" id="6009120at2"/>
<evidence type="ECO:0000313" key="3">
    <source>
        <dbReference type="Proteomes" id="UP000030518"/>
    </source>
</evidence>
<name>A0A0A2X5I1_9GAMM</name>
<sequence length="361" mass="39215">MSATGEQAATFGEWTPSRRWLKTTEIVQALLMGTLFAFALLMLAESPGPVLLPALAILFASVLVHEGGHAAGARLGGADVARIDLVFVQVLVADRVRWRLKRCGALTMATLDPDRPVRSQMLPLVWGGPLGNGCAAVLCSAVAWFYTSELLVAAALINAALAVANLVPTHRKLASDGLQLLRLYRGVDERQPAYLYLRATGLARRGRALDADLLPRLAAAGEPWSAIAAWWELQLCASREDWAGALARVPELESHLATLSPGSMDDFTDLAIAAMRFVRGMANEPMGPPPDRKRMREMEWWSPGINARIEALETWRATGDAARARALLAESGVLAMRSHDDHHIALESRFRDAILKLLPPA</sequence>
<protein>
    <submittedName>
        <fullName evidence="2">Uncharacterized protein</fullName>
    </submittedName>
</protein>
<proteinExistence type="predicted"/>
<evidence type="ECO:0000313" key="2">
    <source>
        <dbReference type="EMBL" id="KGQ20509.1"/>
    </source>
</evidence>
<reference evidence="2 3" key="1">
    <citation type="submission" date="2014-09" db="EMBL/GenBank/DDBJ databases">
        <title>Genome sequences of Lysobacter dokdonensis DS-58.</title>
        <authorList>
            <person name="Kim J.F."/>
            <person name="Kwak M.-J."/>
        </authorList>
    </citation>
    <scope>NUCLEOTIDE SEQUENCE [LARGE SCALE GENOMIC DNA]</scope>
    <source>
        <strain evidence="2 3">DS-58</strain>
    </source>
</reference>
<gene>
    <name evidence="2" type="ORF">LF41_1046</name>
</gene>
<feature type="transmembrane region" description="Helical" evidence="1">
    <location>
        <begin position="150"/>
        <end position="167"/>
    </location>
</feature>
<keyword evidence="3" id="KW-1185">Reference proteome</keyword>
<dbReference type="EMBL" id="JRKJ01000002">
    <property type="protein sequence ID" value="KGQ20509.1"/>
    <property type="molecule type" value="Genomic_DNA"/>
</dbReference>
<keyword evidence="1" id="KW-1133">Transmembrane helix</keyword>
<comment type="caution">
    <text evidence="2">The sequence shown here is derived from an EMBL/GenBank/DDBJ whole genome shotgun (WGS) entry which is preliminary data.</text>
</comment>
<keyword evidence="1" id="KW-0472">Membrane</keyword>
<feature type="transmembrane region" description="Helical" evidence="1">
    <location>
        <begin position="124"/>
        <end position="144"/>
    </location>
</feature>
<keyword evidence="1" id="KW-0812">Transmembrane</keyword>
<dbReference type="PATRIC" id="fig|1300345.3.peg.367"/>
<evidence type="ECO:0000256" key="1">
    <source>
        <dbReference type="SAM" id="Phobius"/>
    </source>
</evidence>
<accession>A0A0A2X5I1</accession>
<feature type="transmembrane region" description="Helical" evidence="1">
    <location>
        <begin position="26"/>
        <end position="44"/>
    </location>
</feature>